<dbReference type="AlphaFoldDB" id="A0A8J1T690"/>
<dbReference type="PROSITE" id="PS50011">
    <property type="entry name" value="PROTEIN_KINASE_DOM"/>
    <property type="match status" value="1"/>
</dbReference>
<keyword evidence="9" id="KW-1185">Reference proteome</keyword>
<dbReference type="InterPro" id="IPR017441">
    <property type="entry name" value="Protein_kinase_ATP_BS"/>
</dbReference>
<dbReference type="OrthoDB" id="10013850at2759"/>
<comment type="subcellular location">
    <subcellularLocation>
        <location evidence="1">Cytoplasm</location>
    </subcellularLocation>
</comment>
<dbReference type="Gene3D" id="3.30.200.20">
    <property type="entry name" value="Phosphorylase Kinase, domain 1"/>
    <property type="match status" value="1"/>
</dbReference>
<dbReference type="Gene3D" id="1.10.510.10">
    <property type="entry name" value="Transferase(Phosphotransferase) domain 1"/>
    <property type="match status" value="1"/>
</dbReference>
<dbReference type="Pfam" id="PF18394">
    <property type="entry name" value="TBK1_CCD1"/>
    <property type="match status" value="1"/>
</dbReference>
<keyword evidence="7" id="KW-0067">ATP-binding</keyword>
<reference evidence="8" key="1">
    <citation type="submission" date="2022-03" db="EMBL/GenBank/DDBJ databases">
        <authorList>
            <person name="Martin C."/>
        </authorList>
    </citation>
    <scope>NUCLEOTIDE SEQUENCE</scope>
</reference>
<evidence type="ECO:0000256" key="3">
    <source>
        <dbReference type="ARBA" id="ARBA00022527"/>
    </source>
</evidence>
<gene>
    <name evidence="8" type="ORF">OFUS_LOCUS10943</name>
</gene>
<dbReference type="PROSITE" id="PS00107">
    <property type="entry name" value="PROTEIN_KINASE_ATP"/>
    <property type="match status" value="1"/>
</dbReference>
<keyword evidence="4" id="KW-0808">Transferase</keyword>
<keyword evidence="6" id="KW-0418">Kinase</keyword>
<dbReference type="SMART" id="SM00220">
    <property type="entry name" value="S_TKc"/>
    <property type="match status" value="1"/>
</dbReference>
<evidence type="ECO:0000256" key="4">
    <source>
        <dbReference type="ARBA" id="ARBA00022679"/>
    </source>
</evidence>
<dbReference type="FunFam" id="1.10.510.10:FF:000100">
    <property type="entry name" value="inhibitor of nuclear factor kappa-B kinase subunit epsilon"/>
    <property type="match status" value="1"/>
</dbReference>
<protein>
    <submittedName>
        <fullName evidence="8">Uncharacterized protein</fullName>
    </submittedName>
</protein>
<sequence length="802" mass="92220">MPQSSSPASRGSGPLRGSQNYVWYESDALGHGATATVYRCREKKTGLQYAVKMFNPQSHARPQDVKVREFDVLKKLDHDNIVRLLTIEVEQITNAHVIVMELCTGGSLYNILDSPVNAYGLEEDEFLLVLQHVAAGMKHLRDKSIIHRDIKPGNILKYIAEDGTSIYKLTDFGAARELDDEQQFMSLYGTEEYLHPDMYSPAVLRQPLLQQFGASVDLWSLGVTFYHVATGQLPFRPFGGRKNKKKMFEITTKKASGVISGVQSTEGGNIEWGRELPKTCRLSLGLRNLITPVLARLLEGDPQKSMTFDQLFEFTSSLDEKMVIYVFSACTGSSISVYIGKNESYAKFQDLLAEQTDIKAECQHLLYENQPLQTIVHGTQTADTYPPTSQDMPIFLYNKEFMEFPKLTVWNIPKFPVPKPGLNLSEDYAFTKSCCGVLHHIKRQVQLYMAMQKLIHRSVKMYTCVILNDTQHIKDYVDHFTIKHKETQKRFEYFKDSYNMHGNMWKNMFSRTVLPQNVMESQEQIEKLKNRIDRSIPTQKTLDEEMSTVNHYTKDYYLKIVVNNDFTARWNDKLGCIESDRCKSKVNHLVDLVTQTMAEFKRDRENAKSLTYNDEQIHKFEKNRLEENCAKAMSVVTEHCYKNLKTTYKKFAEWFEMGCKVRYKISRLESEVTKKQKSHNDFTKMVDKVQMEYQVHMGIIGDFAYRKNPKTGSLPTRNEQMARFNPNPSFTINSPLPEESIGTLINVQRGVDSIQSDTIKVTKGVHENNELLERLKNLQMKNTEMDNGLAPEPFISQTPNTS</sequence>
<organism evidence="8 9">
    <name type="scientific">Owenia fusiformis</name>
    <name type="common">Polychaete worm</name>
    <dbReference type="NCBI Taxonomy" id="6347"/>
    <lineage>
        <taxon>Eukaryota</taxon>
        <taxon>Metazoa</taxon>
        <taxon>Spiralia</taxon>
        <taxon>Lophotrochozoa</taxon>
        <taxon>Annelida</taxon>
        <taxon>Polychaeta</taxon>
        <taxon>Sedentaria</taxon>
        <taxon>Canalipalpata</taxon>
        <taxon>Sabellida</taxon>
        <taxon>Oweniida</taxon>
        <taxon>Oweniidae</taxon>
        <taxon>Owenia</taxon>
    </lineage>
</organism>
<dbReference type="InterPro" id="IPR011009">
    <property type="entry name" value="Kinase-like_dom_sf"/>
</dbReference>
<dbReference type="InterPro" id="IPR041309">
    <property type="entry name" value="TBK1_CC1"/>
</dbReference>
<dbReference type="Gene3D" id="3.10.20.90">
    <property type="entry name" value="Phosphatidylinositol 3-kinase Catalytic Subunit, Chain A, domain 1"/>
    <property type="match status" value="1"/>
</dbReference>
<evidence type="ECO:0000313" key="8">
    <source>
        <dbReference type="EMBL" id="CAH1784808.1"/>
    </source>
</evidence>
<dbReference type="InterPro" id="IPR051180">
    <property type="entry name" value="IKK"/>
</dbReference>
<evidence type="ECO:0000313" key="9">
    <source>
        <dbReference type="Proteomes" id="UP000749559"/>
    </source>
</evidence>
<dbReference type="GO" id="GO:0009967">
    <property type="term" value="P:positive regulation of signal transduction"/>
    <property type="evidence" value="ECO:0007669"/>
    <property type="project" value="UniProtKB-ARBA"/>
</dbReference>
<dbReference type="GO" id="GO:0006950">
    <property type="term" value="P:response to stress"/>
    <property type="evidence" value="ECO:0007669"/>
    <property type="project" value="UniProtKB-ARBA"/>
</dbReference>
<dbReference type="GO" id="GO:0005737">
    <property type="term" value="C:cytoplasm"/>
    <property type="evidence" value="ECO:0007669"/>
    <property type="project" value="UniProtKB-SubCell"/>
</dbReference>
<keyword evidence="2" id="KW-0963">Cytoplasm</keyword>
<dbReference type="Pfam" id="PF18396">
    <property type="entry name" value="TBK1_ULD"/>
    <property type="match status" value="1"/>
</dbReference>
<keyword evidence="3" id="KW-0723">Serine/threonine-protein kinase</keyword>
<dbReference type="GO" id="GO:0045089">
    <property type="term" value="P:positive regulation of innate immune response"/>
    <property type="evidence" value="ECO:0007669"/>
    <property type="project" value="UniProtKB-ARBA"/>
</dbReference>
<dbReference type="FunFam" id="3.30.200.20:FF:000106">
    <property type="entry name" value="serine/threonine-protein kinase TBK1 isoform X1"/>
    <property type="match status" value="1"/>
</dbReference>
<comment type="caution">
    <text evidence="8">The sequence shown here is derived from an EMBL/GenBank/DDBJ whole genome shotgun (WGS) entry which is preliminary data.</text>
</comment>
<dbReference type="GO" id="GO:0004674">
    <property type="term" value="F:protein serine/threonine kinase activity"/>
    <property type="evidence" value="ECO:0007669"/>
    <property type="project" value="UniProtKB-KW"/>
</dbReference>
<dbReference type="PANTHER" id="PTHR22969">
    <property type="entry name" value="IKB KINASE"/>
    <property type="match status" value="1"/>
</dbReference>
<dbReference type="GO" id="GO:0010628">
    <property type="term" value="P:positive regulation of gene expression"/>
    <property type="evidence" value="ECO:0007669"/>
    <property type="project" value="UniProtKB-ARBA"/>
</dbReference>
<dbReference type="InterPro" id="IPR000719">
    <property type="entry name" value="Prot_kinase_dom"/>
</dbReference>
<evidence type="ECO:0000256" key="1">
    <source>
        <dbReference type="ARBA" id="ARBA00004496"/>
    </source>
</evidence>
<evidence type="ECO:0000256" key="6">
    <source>
        <dbReference type="ARBA" id="ARBA00022777"/>
    </source>
</evidence>
<name>A0A8J1T690_OWEFU</name>
<evidence type="ECO:0000256" key="5">
    <source>
        <dbReference type="ARBA" id="ARBA00022741"/>
    </source>
</evidence>
<dbReference type="Proteomes" id="UP000749559">
    <property type="component" value="Unassembled WGS sequence"/>
</dbReference>
<accession>A0A8J1T690</accession>
<dbReference type="InterPro" id="IPR041087">
    <property type="entry name" value="TBK1_ULD"/>
</dbReference>
<dbReference type="Gene3D" id="1.20.1270.420">
    <property type="match status" value="1"/>
</dbReference>
<evidence type="ECO:0000256" key="7">
    <source>
        <dbReference type="ARBA" id="ARBA00022840"/>
    </source>
</evidence>
<dbReference type="PANTHER" id="PTHR22969:SF15">
    <property type="entry name" value="FI05319P"/>
    <property type="match status" value="1"/>
</dbReference>
<dbReference type="CDD" id="cd12219">
    <property type="entry name" value="Ubl_TBK1_like"/>
    <property type="match status" value="1"/>
</dbReference>
<keyword evidence="5" id="KW-0547">Nucleotide-binding</keyword>
<proteinExistence type="predicted"/>
<evidence type="ECO:0000256" key="2">
    <source>
        <dbReference type="ARBA" id="ARBA00022490"/>
    </source>
</evidence>
<dbReference type="EMBL" id="CAIIXF020000005">
    <property type="protein sequence ID" value="CAH1784808.1"/>
    <property type="molecule type" value="Genomic_DNA"/>
</dbReference>
<dbReference type="Pfam" id="PF00069">
    <property type="entry name" value="Pkinase"/>
    <property type="match status" value="1"/>
</dbReference>
<dbReference type="GO" id="GO:0005524">
    <property type="term" value="F:ATP binding"/>
    <property type="evidence" value="ECO:0007669"/>
    <property type="project" value="UniProtKB-UniRule"/>
</dbReference>
<dbReference type="SUPFAM" id="SSF56112">
    <property type="entry name" value="Protein kinase-like (PK-like)"/>
    <property type="match status" value="1"/>
</dbReference>